<dbReference type="CDD" id="cd00082">
    <property type="entry name" value="HisKA"/>
    <property type="match status" value="1"/>
</dbReference>
<dbReference type="InterPro" id="IPR036097">
    <property type="entry name" value="HisK_dim/P_sf"/>
</dbReference>
<reference evidence="10" key="1">
    <citation type="journal article" date="2017" name="Proc. Natl. Acad. Sci. U.S.A.">
        <title>Simulation of Deepwater Horizon oil plume reveals substrate specialization within a complex community of hydrocarbon degraders.</title>
        <authorList>
            <person name="Hu P."/>
            <person name="Dubinsky E.A."/>
            <person name="Probst A.J."/>
            <person name="Wang J."/>
            <person name="Sieber C.M.K."/>
            <person name="Tom L.M."/>
            <person name="Gardinali P."/>
            <person name="Banfield J.F."/>
            <person name="Atlas R.M."/>
            <person name="Andersen G.L."/>
        </authorList>
    </citation>
    <scope>NUCLEOTIDE SEQUENCE [LARGE SCALE GENOMIC DNA]</scope>
</reference>
<dbReference type="CDD" id="cd00075">
    <property type="entry name" value="HATPase"/>
    <property type="match status" value="1"/>
</dbReference>
<dbReference type="Gene3D" id="3.30.450.20">
    <property type="entry name" value="PAS domain"/>
    <property type="match status" value="1"/>
</dbReference>
<dbReference type="SMART" id="SM00388">
    <property type="entry name" value="HisKA"/>
    <property type="match status" value="1"/>
</dbReference>
<dbReference type="SMART" id="SM00387">
    <property type="entry name" value="HATPase_c"/>
    <property type="match status" value="1"/>
</dbReference>
<comment type="caution">
    <text evidence="9">The sequence shown here is derived from an EMBL/GenBank/DDBJ whole genome shotgun (WGS) entry which is preliminary data.</text>
</comment>
<comment type="catalytic activity">
    <reaction evidence="1">
        <text>ATP + protein L-histidine = ADP + protein N-phospho-L-histidine.</text>
        <dbReference type="EC" id="2.7.13.3"/>
    </reaction>
</comment>
<dbReference type="InterPro" id="IPR003594">
    <property type="entry name" value="HATPase_dom"/>
</dbReference>
<dbReference type="Gene3D" id="3.30.565.10">
    <property type="entry name" value="Histidine kinase-like ATPase, C-terminal domain"/>
    <property type="match status" value="1"/>
</dbReference>
<dbReference type="InterPro" id="IPR003661">
    <property type="entry name" value="HisK_dim/P_dom"/>
</dbReference>
<dbReference type="GO" id="GO:0016036">
    <property type="term" value="P:cellular response to phosphate starvation"/>
    <property type="evidence" value="ECO:0007669"/>
    <property type="project" value="TreeGrafter"/>
</dbReference>
<dbReference type="InterPro" id="IPR050351">
    <property type="entry name" value="BphY/WalK/GraS-like"/>
</dbReference>
<proteinExistence type="predicted"/>
<dbReference type="InterPro" id="IPR007890">
    <property type="entry name" value="CHASE2"/>
</dbReference>
<keyword evidence="4" id="KW-0808">Transferase</keyword>
<dbReference type="InterPro" id="IPR036890">
    <property type="entry name" value="HATPase_C_sf"/>
</dbReference>
<evidence type="ECO:0000256" key="4">
    <source>
        <dbReference type="ARBA" id="ARBA00022679"/>
    </source>
</evidence>
<accession>A0A1Y5I2B8</accession>
<name>A0A1Y5I2B8_OLEAN</name>
<dbReference type="PROSITE" id="PS50109">
    <property type="entry name" value="HIS_KIN"/>
    <property type="match status" value="1"/>
</dbReference>
<feature type="domain" description="Histidine kinase" evidence="8">
    <location>
        <begin position="502"/>
        <end position="725"/>
    </location>
</feature>
<dbReference type="AlphaFoldDB" id="A0A1Y5I2B8"/>
<keyword evidence="3" id="KW-0597">Phosphoprotein</keyword>
<dbReference type="GO" id="GO:0005886">
    <property type="term" value="C:plasma membrane"/>
    <property type="evidence" value="ECO:0007669"/>
    <property type="project" value="TreeGrafter"/>
</dbReference>
<dbReference type="PANTHER" id="PTHR45453">
    <property type="entry name" value="PHOSPHATE REGULON SENSOR PROTEIN PHOR"/>
    <property type="match status" value="1"/>
</dbReference>
<gene>
    <name evidence="9" type="ORF">A9R00_01720</name>
</gene>
<dbReference type="Pfam" id="PF02518">
    <property type="entry name" value="HATPase_c"/>
    <property type="match status" value="1"/>
</dbReference>
<dbReference type="GO" id="GO:0004721">
    <property type="term" value="F:phosphoprotein phosphatase activity"/>
    <property type="evidence" value="ECO:0007669"/>
    <property type="project" value="TreeGrafter"/>
</dbReference>
<feature type="non-terminal residue" evidence="9">
    <location>
        <position position="1"/>
    </location>
</feature>
<dbReference type="InterPro" id="IPR035965">
    <property type="entry name" value="PAS-like_dom_sf"/>
</dbReference>
<dbReference type="PANTHER" id="PTHR45453:SF1">
    <property type="entry name" value="PHOSPHATE REGULON SENSOR PROTEIN PHOR"/>
    <property type="match status" value="1"/>
</dbReference>
<protein>
    <recommendedName>
        <fullName evidence="2">histidine kinase</fullName>
        <ecNumber evidence="2">2.7.13.3</ecNumber>
    </recommendedName>
</protein>
<dbReference type="PIRSF" id="PIRSF037347">
    <property type="entry name" value="STHK_CHASE2_PAS_prd"/>
    <property type="match status" value="1"/>
</dbReference>
<dbReference type="SUPFAM" id="SSF47384">
    <property type="entry name" value="Homodimeric domain of signal transducing histidine kinase"/>
    <property type="match status" value="1"/>
</dbReference>
<dbReference type="EMBL" id="MABE01000099">
    <property type="protein sequence ID" value="OUS41285.1"/>
    <property type="molecule type" value="Genomic_DNA"/>
</dbReference>
<keyword evidence="5" id="KW-0418">Kinase</keyword>
<dbReference type="InterPro" id="IPR017181">
    <property type="entry name" value="Sig_transdc_His_kin_CHASE2"/>
</dbReference>
<dbReference type="EC" id="2.7.13.3" evidence="2"/>
<evidence type="ECO:0000256" key="5">
    <source>
        <dbReference type="ARBA" id="ARBA00022777"/>
    </source>
</evidence>
<keyword evidence="6" id="KW-0902">Two-component regulatory system</keyword>
<evidence type="ECO:0000256" key="3">
    <source>
        <dbReference type="ARBA" id="ARBA00022553"/>
    </source>
</evidence>
<feature type="transmembrane region" description="Helical" evidence="7">
    <location>
        <begin position="212"/>
        <end position="232"/>
    </location>
</feature>
<evidence type="ECO:0000313" key="10">
    <source>
        <dbReference type="Proteomes" id="UP000227088"/>
    </source>
</evidence>
<evidence type="ECO:0000259" key="8">
    <source>
        <dbReference type="PROSITE" id="PS50109"/>
    </source>
</evidence>
<evidence type="ECO:0000313" key="9">
    <source>
        <dbReference type="EMBL" id="OUS41285.1"/>
    </source>
</evidence>
<keyword evidence="7" id="KW-1133">Transmembrane helix</keyword>
<keyword evidence="7" id="KW-0812">Transmembrane</keyword>
<evidence type="ECO:0000256" key="1">
    <source>
        <dbReference type="ARBA" id="ARBA00000085"/>
    </source>
</evidence>
<evidence type="ECO:0000256" key="6">
    <source>
        <dbReference type="ARBA" id="ARBA00023012"/>
    </source>
</evidence>
<dbReference type="GO" id="GO:0000155">
    <property type="term" value="F:phosphorelay sensor kinase activity"/>
    <property type="evidence" value="ECO:0007669"/>
    <property type="project" value="InterPro"/>
</dbReference>
<evidence type="ECO:0000256" key="7">
    <source>
        <dbReference type="SAM" id="Phobius"/>
    </source>
</evidence>
<evidence type="ECO:0000256" key="2">
    <source>
        <dbReference type="ARBA" id="ARBA00012438"/>
    </source>
</evidence>
<feature type="transmembrane region" description="Helical" evidence="7">
    <location>
        <begin position="160"/>
        <end position="180"/>
    </location>
</feature>
<dbReference type="Proteomes" id="UP000227088">
    <property type="component" value="Unassembled WGS sequence"/>
</dbReference>
<feature type="transmembrane region" description="Helical" evidence="7">
    <location>
        <begin position="189"/>
        <end position="206"/>
    </location>
</feature>
<dbReference type="InterPro" id="IPR005467">
    <property type="entry name" value="His_kinase_dom"/>
</dbReference>
<keyword evidence="7" id="KW-0472">Membrane</keyword>
<dbReference type="SUPFAM" id="SSF55874">
    <property type="entry name" value="ATPase domain of HSP90 chaperone/DNA topoisomerase II/histidine kinase"/>
    <property type="match status" value="1"/>
</dbReference>
<sequence>LPLYFDRLLKSGEVSEVLPADTFRQYAGLGHVNSYLDSDGTLRKIRLMDRFSDHQWPHFSYASFLFNQPYSTMYDQVAKDVYIPFVNDGDFDRLSFVDVLTGLVPLAELSQRTVFVGMTATSMGDPLITPVDDKGRQSPAVDINANIYQALKDENIIQPLAAFASAIINSLMVLLALYLIPRLSGVQQFIMTAISVVAVWFISYSLLMMGFWYPSAGLMMALLIIPFIWNLLRLSRLFNYFRLQLNQLKQQQLSEIFRLPESIQLNTEDDLKAILSLLQIDNYQLATNTEEDQRSMLSIVKFLTITISQQEKLLVLYFDEFTDLEKRKLNVLSQLLGSVGSASSSSSLRVHNSMRSDVFSQQLSLVDSYQQQVSMNHSMFEASIEGIAAGILVTDLAGKVLFCNQAVKQITNNHIANSKDLSSSIVLLQDDWITIIRKVILLQQAVTVEAKTVEGIARPMDLSVSIRCIESQENLAPLLVFNLTDISQIKQAQRSRNEMIDFLSHDLRSPMASLQALVHQARLEGGSDNANLLTKVDHYSQRGLDFAEQFLHLAKVESEENIQLYEVDLYSVSQNAMDSLYHQAQEKSIKLVLDSVDECWVMANGDLLERIIINLISNAIKYSPSQTEVQVSIRRQVSVQQQASTTVDQFIEVRVTDQGPGIPSGLMGTLFKPYQRGNDSNTQQAEGIGLGLRFVDVALKRLDSAIQFESSPNGASFYFTLESIDL</sequence>
<organism evidence="9 10">
    <name type="scientific">Oleispira antarctica</name>
    <dbReference type="NCBI Taxonomy" id="188908"/>
    <lineage>
        <taxon>Bacteria</taxon>
        <taxon>Pseudomonadati</taxon>
        <taxon>Pseudomonadota</taxon>
        <taxon>Gammaproteobacteria</taxon>
        <taxon>Oceanospirillales</taxon>
        <taxon>Oceanospirillaceae</taxon>
        <taxon>Oleispira</taxon>
    </lineage>
</organism>
<dbReference type="Gene3D" id="1.10.287.130">
    <property type="match status" value="1"/>
</dbReference>
<dbReference type="Pfam" id="PF05226">
    <property type="entry name" value="CHASE2"/>
    <property type="match status" value="1"/>
</dbReference>
<dbReference type="SUPFAM" id="SSF55785">
    <property type="entry name" value="PYP-like sensor domain (PAS domain)"/>
    <property type="match status" value="1"/>
</dbReference>